<dbReference type="AlphaFoldDB" id="W4FSW3"/>
<evidence type="ECO:0000259" key="2">
    <source>
        <dbReference type="PROSITE" id="PS50195"/>
    </source>
</evidence>
<reference evidence="3" key="1">
    <citation type="submission" date="2013-12" db="EMBL/GenBank/DDBJ databases">
        <title>The Genome Sequence of Aphanomyces astaci APO3.</title>
        <authorList>
            <consortium name="The Broad Institute Genomics Platform"/>
            <person name="Russ C."/>
            <person name="Tyler B."/>
            <person name="van West P."/>
            <person name="Dieguez-Uribeondo J."/>
            <person name="Young S.K."/>
            <person name="Zeng Q."/>
            <person name="Gargeya S."/>
            <person name="Fitzgerald M."/>
            <person name="Abouelleil A."/>
            <person name="Alvarado L."/>
            <person name="Chapman S.B."/>
            <person name="Gainer-Dewar J."/>
            <person name="Goldberg J."/>
            <person name="Griggs A."/>
            <person name="Gujja S."/>
            <person name="Hansen M."/>
            <person name="Howarth C."/>
            <person name="Imamovic A."/>
            <person name="Ireland A."/>
            <person name="Larimer J."/>
            <person name="McCowan C."/>
            <person name="Murphy C."/>
            <person name="Pearson M."/>
            <person name="Poon T.W."/>
            <person name="Priest M."/>
            <person name="Roberts A."/>
            <person name="Saif S."/>
            <person name="Shea T."/>
            <person name="Sykes S."/>
            <person name="Wortman J."/>
            <person name="Nusbaum C."/>
            <person name="Birren B."/>
        </authorList>
    </citation>
    <scope>NUCLEOTIDE SEQUENCE [LARGE SCALE GENOMIC DNA]</scope>
    <source>
        <strain evidence="3">APO3</strain>
    </source>
</reference>
<name>W4FSW3_APHAT</name>
<sequence length="242" mass="27206">MTRLEITTWEYSKNNVNAVHNIHVLFCIDLHQTISGQKRLKPGKAGMAYARPGISRRFSEFRSLHDALTRDGFQLPPLPPANPWVDFWIRYFPVPTLATRLRSLQDVLDVINLSPPMQATPAFKTFIGPTPDTRLGYTTLREYNDAYSNYRWRGAVSFDGHRSSPRATTLTRVFSSTQLIGAQFGDGQRSRCSPGVVQPRTQVSTSAGTNSNDTATGWMVVMLRAKITIDWGQWQFPVGKTG</sequence>
<dbReference type="CDD" id="cd06093">
    <property type="entry name" value="PX_domain"/>
    <property type="match status" value="1"/>
</dbReference>
<feature type="domain" description="PX" evidence="2">
    <location>
        <begin position="1"/>
        <end position="134"/>
    </location>
</feature>
<evidence type="ECO:0000313" key="3">
    <source>
        <dbReference type="EMBL" id="ETV70036.1"/>
    </source>
</evidence>
<accession>W4FSW3</accession>
<proteinExistence type="predicted"/>
<dbReference type="PROSITE" id="PS50195">
    <property type="entry name" value="PX"/>
    <property type="match status" value="1"/>
</dbReference>
<dbReference type="GO" id="GO:0035091">
    <property type="term" value="F:phosphatidylinositol binding"/>
    <property type="evidence" value="ECO:0007669"/>
    <property type="project" value="InterPro"/>
</dbReference>
<dbReference type="Gene3D" id="3.30.1520.10">
    <property type="entry name" value="Phox-like domain"/>
    <property type="match status" value="1"/>
</dbReference>
<dbReference type="GeneID" id="20816384"/>
<dbReference type="InterPro" id="IPR036871">
    <property type="entry name" value="PX_dom_sf"/>
</dbReference>
<feature type="compositionally biased region" description="Polar residues" evidence="1">
    <location>
        <begin position="199"/>
        <end position="210"/>
    </location>
</feature>
<gene>
    <name evidence="3" type="ORF">H257_14388</name>
</gene>
<dbReference type="RefSeq" id="XP_009840479.1">
    <property type="nucleotide sequence ID" value="XM_009842177.1"/>
</dbReference>
<dbReference type="OrthoDB" id="10438395at2759"/>
<feature type="region of interest" description="Disordered" evidence="1">
    <location>
        <begin position="190"/>
        <end position="210"/>
    </location>
</feature>
<evidence type="ECO:0000256" key="1">
    <source>
        <dbReference type="SAM" id="MobiDB-lite"/>
    </source>
</evidence>
<organism evidence="3">
    <name type="scientific">Aphanomyces astaci</name>
    <name type="common">Crayfish plague agent</name>
    <dbReference type="NCBI Taxonomy" id="112090"/>
    <lineage>
        <taxon>Eukaryota</taxon>
        <taxon>Sar</taxon>
        <taxon>Stramenopiles</taxon>
        <taxon>Oomycota</taxon>
        <taxon>Saprolegniomycetes</taxon>
        <taxon>Saprolegniales</taxon>
        <taxon>Verrucalvaceae</taxon>
        <taxon>Aphanomyces</taxon>
    </lineage>
</organism>
<dbReference type="SUPFAM" id="SSF64268">
    <property type="entry name" value="PX domain"/>
    <property type="match status" value="1"/>
</dbReference>
<dbReference type="InterPro" id="IPR001683">
    <property type="entry name" value="PX_dom"/>
</dbReference>
<dbReference type="Pfam" id="PF00787">
    <property type="entry name" value="PX"/>
    <property type="match status" value="1"/>
</dbReference>
<protein>
    <recommendedName>
        <fullName evidence="2">PX domain-containing protein</fullName>
    </recommendedName>
</protein>
<dbReference type="VEuPathDB" id="FungiDB:H257_14388"/>
<dbReference type="EMBL" id="KI913170">
    <property type="protein sequence ID" value="ETV70036.1"/>
    <property type="molecule type" value="Genomic_DNA"/>
</dbReference>